<dbReference type="AlphaFoldDB" id="A0A1I0R7A4"/>
<dbReference type="PROSITE" id="PS51450">
    <property type="entry name" value="LRR"/>
    <property type="match status" value="3"/>
</dbReference>
<evidence type="ECO:0000256" key="1">
    <source>
        <dbReference type="ARBA" id="ARBA00022614"/>
    </source>
</evidence>
<organism evidence="3 4">
    <name type="scientific">Roseivirga pacifica</name>
    <dbReference type="NCBI Taxonomy" id="1267423"/>
    <lineage>
        <taxon>Bacteria</taxon>
        <taxon>Pseudomonadati</taxon>
        <taxon>Bacteroidota</taxon>
        <taxon>Cytophagia</taxon>
        <taxon>Cytophagales</taxon>
        <taxon>Roseivirgaceae</taxon>
        <taxon>Roseivirga</taxon>
    </lineage>
</organism>
<keyword evidence="2" id="KW-0677">Repeat</keyword>
<evidence type="ECO:0000256" key="2">
    <source>
        <dbReference type="ARBA" id="ARBA00022737"/>
    </source>
</evidence>
<name>A0A1I0R7A4_9BACT</name>
<accession>A0A1I0R7A4</accession>
<keyword evidence="4" id="KW-1185">Reference proteome</keyword>
<evidence type="ECO:0000313" key="4">
    <source>
        <dbReference type="Proteomes" id="UP000199437"/>
    </source>
</evidence>
<dbReference type="PANTHER" id="PTHR46652:SF3">
    <property type="entry name" value="LEUCINE-RICH REPEAT-CONTAINING PROTEIN 9"/>
    <property type="match status" value="1"/>
</dbReference>
<dbReference type="PANTHER" id="PTHR46652">
    <property type="entry name" value="LEUCINE-RICH REPEAT AND IQ DOMAIN-CONTAINING PROTEIN 1-RELATED"/>
    <property type="match status" value="1"/>
</dbReference>
<sequence length="280" mass="30862">MKTPFFSKHSLLVACAITLTFGCKNNDDSTPDFVNIPDAKFEQKLIEQGIDSDNTINQRINISDALAVTSLNLSNYNEGTAITDLTGIEAFTNLTSLVLTNNMLTTIDVSKNTSLVHLNLLFNDLTSVEGLNAATQLKTLNISWNFLREISLDLPSLEVLNLSENDLTSINVEKCENLNSLLAKSNELTALNVSQNTKLSTLILSDNKIEQIDLSNNAELEYLWISANKLQALDVSQLTSLHNLSIINNPDLYCVTIAKDQTVATVNKTETQMLFEGGCW</sequence>
<dbReference type="OrthoDB" id="3179827at2"/>
<dbReference type="PROSITE" id="PS51257">
    <property type="entry name" value="PROKAR_LIPOPROTEIN"/>
    <property type="match status" value="1"/>
</dbReference>
<dbReference type="InterPro" id="IPR001611">
    <property type="entry name" value="Leu-rich_rpt"/>
</dbReference>
<dbReference type="STRING" id="1267423.SAMN05216290_3168"/>
<protein>
    <submittedName>
        <fullName evidence="3">Uncharacterized protein</fullName>
    </submittedName>
</protein>
<dbReference type="GeneID" id="99987846"/>
<dbReference type="RefSeq" id="WP_090259669.1">
    <property type="nucleotide sequence ID" value="NZ_FOIR01000003.1"/>
</dbReference>
<reference evidence="4" key="1">
    <citation type="submission" date="2016-10" db="EMBL/GenBank/DDBJ databases">
        <authorList>
            <person name="Varghese N."/>
            <person name="Submissions S."/>
        </authorList>
    </citation>
    <scope>NUCLEOTIDE SEQUENCE [LARGE SCALE GENOMIC DNA]</scope>
    <source>
        <strain evidence="4">CGMCC 1.12402</strain>
    </source>
</reference>
<dbReference type="InterPro" id="IPR050836">
    <property type="entry name" value="SDS22/Internalin_LRR"/>
</dbReference>
<dbReference type="Proteomes" id="UP000199437">
    <property type="component" value="Unassembled WGS sequence"/>
</dbReference>
<dbReference type="SUPFAM" id="SSF52058">
    <property type="entry name" value="L domain-like"/>
    <property type="match status" value="1"/>
</dbReference>
<dbReference type="SMART" id="SM00365">
    <property type="entry name" value="LRR_SD22"/>
    <property type="match status" value="4"/>
</dbReference>
<dbReference type="InterPro" id="IPR032675">
    <property type="entry name" value="LRR_dom_sf"/>
</dbReference>
<evidence type="ECO:0000313" key="3">
    <source>
        <dbReference type="EMBL" id="SEW36343.1"/>
    </source>
</evidence>
<keyword evidence="1" id="KW-0433">Leucine-rich repeat</keyword>
<dbReference type="EMBL" id="FOIR01000003">
    <property type="protein sequence ID" value="SEW36343.1"/>
    <property type="molecule type" value="Genomic_DNA"/>
</dbReference>
<proteinExistence type="predicted"/>
<gene>
    <name evidence="3" type="ORF">SAMN05216290_3168</name>
</gene>
<dbReference type="Gene3D" id="3.80.10.10">
    <property type="entry name" value="Ribonuclease Inhibitor"/>
    <property type="match status" value="1"/>
</dbReference>